<sequence>MPDIKDVPKSEHTGFSPTSVYNPLGEDFEVIWDGKVEGIVPAKGTATLSEFLAWHAAQQIAQKIVQNQWEEKVKRDAIGQIDPYMILRQPAPLKDIDKVQEALIKGKEAFEVLGALYAPPAKNEISAGLEASASPPAPPAEDKEPSPQPKAEIVEEGKEDEAKRREEIRQKRVANMAKARLARKKSKRVTT</sequence>
<accession>A0A6H1ZYW5</accession>
<name>A0A6H1ZYW5_9ZZZZ</name>
<gene>
    <name evidence="2" type="ORF">TM448A02994_0007</name>
</gene>
<dbReference type="AlphaFoldDB" id="A0A6H1ZYW5"/>
<evidence type="ECO:0000313" key="2">
    <source>
        <dbReference type="EMBL" id="QJA52764.1"/>
    </source>
</evidence>
<dbReference type="EMBL" id="MT144366">
    <property type="protein sequence ID" value="QJA52764.1"/>
    <property type="molecule type" value="Genomic_DNA"/>
</dbReference>
<protein>
    <submittedName>
        <fullName evidence="2">Uncharacterized protein</fullName>
    </submittedName>
</protein>
<proteinExistence type="predicted"/>
<feature type="compositionally biased region" description="Basic and acidic residues" evidence="1">
    <location>
        <begin position="152"/>
        <end position="170"/>
    </location>
</feature>
<feature type="region of interest" description="Disordered" evidence="1">
    <location>
        <begin position="127"/>
        <end position="191"/>
    </location>
</feature>
<evidence type="ECO:0000256" key="1">
    <source>
        <dbReference type="SAM" id="MobiDB-lite"/>
    </source>
</evidence>
<feature type="compositionally biased region" description="Basic residues" evidence="1">
    <location>
        <begin position="180"/>
        <end position="191"/>
    </location>
</feature>
<reference evidence="2" key="1">
    <citation type="submission" date="2020-03" db="EMBL/GenBank/DDBJ databases">
        <title>The deep terrestrial virosphere.</title>
        <authorList>
            <person name="Holmfeldt K."/>
            <person name="Nilsson E."/>
            <person name="Simone D."/>
            <person name="Lopez-Fernandez M."/>
            <person name="Wu X."/>
            <person name="de Brujin I."/>
            <person name="Lundin D."/>
            <person name="Andersson A."/>
            <person name="Bertilsson S."/>
            <person name="Dopson M."/>
        </authorList>
    </citation>
    <scope>NUCLEOTIDE SEQUENCE</scope>
    <source>
        <strain evidence="2">TM448A02994</strain>
    </source>
</reference>
<organism evidence="2">
    <name type="scientific">viral metagenome</name>
    <dbReference type="NCBI Taxonomy" id="1070528"/>
    <lineage>
        <taxon>unclassified sequences</taxon>
        <taxon>metagenomes</taxon>
        <taxon>organismal metagenomes</taxon>
    </lineage>
</organism>